<name>A0A1H7T1N2_AQUAM</name>
<reference evidence="3 4" key="1">
    <citation type="submission" date="2016-10" db="EMBL/GenBank/DDBJ databases">
        <authorList>
            <person name="de Groot N.N."/>
        </authorList>
    </citation>
    <scope>NUCLEOTIDE SEQUENCE [LARGE SCALE GENOMIC DNA]</scope>
    <source>
        <strain evidence="3 4">DSM 25232</strain>
    </source>
</reference>
<dbReference type="GO" id="GO:0016740">
    <property type="term" value="F:transferase activity"/>
    <property type="evidence" value="ECO:0007669"/>
    <property type="project" value="UniProtKB-KW"/>
</dbReference>
<protein>
    <submittedName>
        <fullName evidence="3">Rhodanese-related sulfurtransferase</fullName>
    </submittedName>
</protein>
<feature type="signal peptide" evidence="1">
    <location>
        <begin position="1"/>
        <end position="24"/>
    </location>
</feature>
<proteinExistence type="predicted"/>
<dbReference type="STRING" id="1038014.SAMN04487910_3240"/>
<gene>
    <name evidence="3" type="ORF">SAMN04487910_3240</name>
</gene>
<evidence type="ECO:0000256" key="1">
    <source>
        <dbReference type="SAM" id="SignalP"/>
    </source>
</evidence>
<dbReference type="SMART" id="SM00450">
    <property type="entry name" value="RHOD"/>
    <property type="match status" value="1"/>
</dbReference>
<keyword evidence="1" id="KW-0732">Signal</keyword>
<keyword evidence="3" id="KW-0808">Transferase</keyword>
<dbReference type="CDD" id="cd00158">
    <property type="entry name" value="RHOD"/>
    <property type="match status" value="1"/>
</dbReference>
<accession>A0A1H7T1N2</accession>
<dbReference type="Gene3D" id="3.40.250.10">
    <property type="entry name" value="Rhodanese-like domain"/>
    <property type="match status" value="1"/>
</dbReference>
<sequence length="135" mass="15059">MFMKIKTILTVVVLSVLLFNCKNTSTSDTAVVELITVEEMDSLLEMEKVQLVDVRTAKEYAEGHIEGAINIDFSDENFETLISEVDKTKPVAVYCGRGGRSGKCSAYMKKAGFTKIYDLDGGITEWKYKGKQITK</sequence>
<dbReference type="AlphaFoldDB" id="A0A1H7T1N2"/>
<dbReference type="InterPro" id="IPR001763">
    <property type="entry name" value="Rhodanese-like_dom"/>
</dbReference>
<keyword evidence="4" id="KW-1185">Reference proteome</keyword>
<dbReference type="PANTHER" id="PTHR43031">
    <property type="entry name" value="FAD-DEPENDENT OXIDOREDUCTASE"/>
    <property type="match status" value="1"/>
</dbReference>
<evidence type="ECO:0000313" key="3">
    <source>
        <dbReference type="EMBL" id="SEL78425.1"/>
    </source>
</evidence>
<dbReference type="InterPro" id="IPR050229">
    <property type="entry name" value="GlpE_sulfurtransferase"/>
</dbReference>
<dbReference type="PANTHER" id="PTHR43031:SF18">
    <property type="entry name" value="RHODANESE-RELATED SULFURTRANSFERASES"/>
    <property type="match status" value="1"/>
</dbReference>
<dbReference type="InterPro" id="IPR036873">
    <property type="entry name" value="Rhodanese-like_dom_sf"/>
</dbReference>
<dbReference type="Proteomes" id="UP000198521">
    <property type="component" value="Unassembled WGS sequence"/>
</dbReference>
<dbReference type="Pfam" id="PF00581">
    <property type="entry name" value="Rhodanese"/>
    <property type="match status" value="1"/>
</dbReference>
<dbReference type="EMBL" id="FOAB01000006">
    <property type="protein sequence ID" value="SEL78425.1"/>
    <property type="molecule type" value="Genomic_DNA"/>
</dbReference>
<evidence type="ECO:0000259" key="2">
    <source>
        <dbReference type="PROSITE" id="PS50206"/>
    </source>
</evidence>
<organism evidence="3 4">
    <name type="scientific">Aquimarina amphilecti</name>
    <dbReference type="NCBI Taxonomy" id="1038014"/>
    <lineage>
        <taxon>Bacteria</taxon>
        <taxon>Pseudomonadati</taxon>
        <taxon>Bacteroidota</taxon>
        <taxon>Flavobacteriia</taxon>
        <taxon>Flavobacteriales</taxon>
        <taxon>Flavobacteriaceae</taxon>
        <taxon>Aquimarina</taxon>
    </lineage>
</organism>
<feature type="domain" description="Rhodanese" evidence="2">
    <location>
        <begin position="45"/>
        <end position="135"/>
    </location>
</feature>
<dbReference type="PROSITE" id="PS50206">
    <property type="entry name" value="RHODANESE_3"/>
    <property type="match status" value="1"/>
</dbReference>
<feature type="chain" id="PRO_5011674543" evidence="1">
    <location>
        <begin position="25"/>
        <end position="135"/>
    </location>
</feature>
<dbReference type="SUPFAM" id="SSF52821">
    <property type="entry name" value="Rhodanese/Cell cycle control phosphatase"/>
    <property type="match status" value="1"/>
</dbReference>
<evidence type="ECO:0000313" key="4">
    <source>
        <dbReference type="Proteomes" id="UP000198521"/>
    </source>
</evidence>